<protein>
    <submittedName>
        <fullName evidence="1">Uncharacterized protein</fullName>
    </submittedName>
</protein>
<evidence type="ECO:0000313" key="1">
    <source>
        <dbReference type="EMBL" id="CAK9309802.1"/>
    </source>
</evidence>
<accession>A0ABP0XTD2</accession>
<dbReference type="EMBL" id="OZ021735">
    <property type="protein sequence ID" value="CAK9309802.1"/>
    <property type="molecule type" value="Genomic_DNA"/>
</dbReference>
<dbReference type="Proteomes" id="UP001642487">
    <property type="component" value="Chromosome 1"/>
</dbReference>
<evidence type="ECO:0000313" key="2">
    <source>
        <dbReference type="Proteomes" id="UP001642487"/>
    </source>
</evidence>
<name>A0ABP0XTD2_9ROSI</name>
<sequence>MIQMLLSDARWNLEEIWAWKRFVNRIPKSSPSSHVAPSAHSHLRLPATCYARPPFVAVGEVIIGRVSAAVRDSVSRRTSLQVKCEFRRSHRLFIIFRSL</sequence>
<organism evidence="1 2">
    <name type="scientific">Citrullus colocynthis</name>
    <name type="common">colocynth</name>
    <dbReference type="NCBI Taxonomy" id="252529"/>
    <lineage>
        <taxon>Eukaryota</taxon>
        <taxon>Viridiplantae</taxon>
        <taxon>Streptophyta</taxon>
        <taxon>Embryophyta</taxon>
        <taxon>Tracheophyta</taxon>
        <taxon>Spermatophyta</taxon>
        <taxon>Magnoliopsida</taxon>
        <taxon>eudicotyledons</taxon>
        <taxon>Gunneridae</taxon>
        <taxon>Pentapetalae</taxon>
        <taxon>rosids</taxon>
        <taxon>fabids</taxon>
        <taxon>Cucurbitales</taxon>
        <taxon>Cucurbitaceae</taxon>
        <taxon>Benincaseae</taxon>
        <taxon>Citrullus</taxon>
    </lineage>
</organism>
<reference evidence="1 2" key="1">
    <citation type="submission" date="2024-03" db="EMBL/GenBank/DDBJ databases">
        <authorList>
            <person name="Gkanogiannis A."/>
            <person name="Becerra Lopez-Lavalle L."/>
        </authorList>
    </citation>
    <scope>NUCLEOTIDE SEQUENCE [LARGE SCALE GENOMIC DNA]</scope>
</reference>
<proteinExistence type="predicted"/>
<gene>
    <name evidence="1" type="ORF">CITCOLO1_LOCUS1401</name>
</gene>
<keyword evidence="2" id="KW-1185">Reference proteome</keyword>